<dbReference type="Proteomes" id="UP001614394">
    <property type="component" value="Unassembled WGS sequence"/>
</dbReference>
<dbReference type="EMBL" id="JBITYG010000002">
    <property type="protein sequence ID" value="MFI9100936.1"/>
    <property type="molecule type" value="Genomic_DNA"/>
</dbReference>
<protein>
    <submittedName>
        <fullName evidence="3">Uncharacterized protein</fullName>
    </submittedName>
</protein>
<gene>
    <name evidence="3" type="ORF">ACIGXA_10435</name>
</gene>
<keyword evidence="2" id="KW-0732">Signal</keyword>
<feature type="region of interest" description="Disordered" evidence="1">
    <location>
        <begin position="243"/>
        <end position="268"/>
    </location>
</feature>
<feature type="signal peptide" evidence="2">
    <location>
        <begin position="1"/>
        <end position="22"/>
    </location>
</feature>
<evidence type="ECO:0000256" key="2">
    <source>
        <dbReference type="SAM" id="SignalP"/>
    </source>
</evidence>
<keyword evidence="4" id="KW-1185">Reference proteome</keyword>
<feature type="chain" id="PRO_5045538183" evidence="2">
    <location>
        <begin position="23"/>
        <end position="582"/>
    </location>
</feature>
<evidence type="ECO:0000256" key="1">
    <source>
        <dbReference type="SAM" id="MobiDB-lite"/>
    </source>
</evidence>
<name>A0ABW8C696_9ACTN</name>
<proteinExistence type="predicted"/>
<accession>A0ABW8C696</accession>
<dbReference type="PROSITE" id="PS51257">
    <property type="entry name" value="PROKAR_LIPOPROTEIN"/>
    <property type="match status" value="1"/>
</dbReference>
<reference evidence="3 4" key="1">
    <citation type="submission" date="2024-10" db="EMBL/GenBank/DDBJ databases">
        <title>The Natural Products Discovery Center: Release of the First 8490 Sequenced Strains for Exploring Actinobacteria Biosynthetic Diversity.</title>
        <authorList>
            <person name="Kalkreuter E."/>
            <person name="Kautsar S.A."/>
            <person name="Yang D."/>
            <person name="Bader C.D."/>
            <person name="Teijaro C.N."/>
            <person name="Fluegel L."/>
            <person name="Davis C.M."/>
            <person name="Simpson J.R."/>
            <person name="Lauterbach L."/>
            <person name="Steele A.D."/>
            <person name="Gui C."/>
            <person name="Meng S."/>
            <person name="Li G."/>
            <person name="Viehrig K."/>
            <person name="Ye F."/>
            <person name="Su P."/>
            <person name="Kiefer A.F."/>
            <person name="Nichols A."/>
            <person name="Cepeda A.J."/>
            <person name="Yan W."/>
            <person name="Fan B."/>
            <person name="Jiang Y."/>
            <person name="Adhikari A."/>
            <person name="Zheng C.-J."/>
            <person name="Schuster L."/>
            <person name="Cowan T.M."/>
            <person name="Smanski M.J."/>
            <person name="Chevrette M.G."/>
            <person name="De Carvalho L.P.S."/>
            <person name="Shen B."/>
        </authorList>
    </citation>
    <scope>NUCLEOTIDE SEQUENCE [LARGE SCALE GENOMIC DNA]</scope>
    <source>
        <strain evidence="3 4">NPDC053399</strain>
    </source>
</reference>
<organism evidence="3 4">
    <name type="scientific">Streptomyces fildesensis</name>
    <dbReference type="NCBI Taxonomy" id="375757"/>
    <lineage>
        <taxon>Bacteria</taxon>
        <taxon>Bacillati</taxon>
        <taxon>Actinomycetota</taxon>
        <taxon>Actinomycetes</taxon>
        <taxon>Kitasatosporales</taxon>
        <taxon>Streptomycetaceae</taxon>
        <taxon>Streptomyces</taxon>
    </lineage>
</organism>
<evidence type="ECO:0000313" key="4">
    <source>
        <dbReference type="Proteomes" id="UP001614394"/>
    </source>
</evidence>
<comment type="caution">
    <text evidence="3">The sequence shown here is derived from an EMBL/GenBank/DDBJ whole genome shotgun (WGS) entry which is preliminary data.</text>
</comment>
<evidence type="ECO:0000313" key="3">
    <source>
        <dbReference type="EMBL" id="MFI9100936.1"/>
    </source>
</evidence>
<dbReference type="RefSeq" id="WP_399646751.1">
    <property type="nucleotide sequence ID" value="NZ_JBITYG010000002.1"/>
</dbReference>
<feature type="compositionally biased region" description="Low complexity" evidence="1">
    <location>
        <begin position="244"/>
        <end position="263"/>
    </location>
</feature>
<sequence length="582" mass="62107">MKRFLRLLLALAMLTAGLLAGAAPASASSCSQRSESHADPNTGQSWSTVSYCGNDSGAALYAGANNSTLVGWMDSTSSWFSCYRHGQQHAGGNDVWYYTQGDRSASGWQGRQAWGFMPAVNLWTSTDPSPGVPACAPDMWQSNESQTDYAGQYWPADWYSHNRAGAALYAGPDTGTTVGYMDSTTSWFVCYAHGAQHAGGNDVWYYTQGDRAAAGQGSRRAWGYMPAVDVSTRQDPYDSIPACSGGSTPPGGTIPVGDTTTTTPPKPATDRSFYVQSMDNAMADGLGCTQANLDVANSVNYVKTSYVIFAFGGQTSNGSGTQLPGLSTIVSNSAIESYVEAYATGYHRCVRPVFPEHGTHYPFVNIGIGTNNDIAVTAATGRAWAGVVNDVDNWLRARSGDIGSTAQVNGANDMEPGFSGSIAATRAWVQAFHDSTYRLLTNFGSADGCPVSMSTDTRVNHSCNNGWTMEDIYWISQGVGRASAEPEIYNGDQPKQWALISRYGATAHASGCPYVSGCGIPYIGVWDHHATGDGTNTATTAWNLMWQYLGQDSRTAMVPAFSMEICYTSQVTGARSPSCQWS</sequence>